<dbReference type="EMBL" id="BGZK01000953">
    <property type="protein sequence ID" value="GBP66284.1"/>
    <property type="molecule type" value="Genomic_DNA"/>
</dbReference>
<feature type="region of interest" description="Disordered" evidence="1">
    <location>
        <begin position="1"/>
        <end position="20"/>
    </location>
</feature>
<sequence length="143" mass="15682">MKLSRKRRSGIKLTRGETKEESGSVEPAHCIIHRLFIVAEFRALYDSSERTSSATDSDVRLCILSVRITSTVDAATQLTFADVDDGRINVSAYTGHSEGACGKPPAYRRNHSPFATLRCSGLHAKVLNLVYCSTCIQMTAWSG</sequence>
<keyword evidence="3" id="KW-1185">Reference proteome</keyword>
<comment type="caution">
    <text evidence="2">The sequence shown here is derived from an EMBL/GenBank/DDBJ whole genome shotgun (WGS) entry which is preliminary data.</text>
</comment>
<reference evidence="2 3" key="1">
    <citation type="journal article" date="2019" name="Commun. Biol.">
        <title>The bagworm genome reveals a unique fibroin gene that provides high tensile strength.</title>
        <authorList>
            <person name="Kono N."/>
            <person name="Nakamura H."/>
            <person name="Ohtoshi R."/>
            <person name="Tomita M."/>
            <person name="Numata K."/>
            <person name="Arakawa K."/>
        </authorList>
    </citation>
    <scope>NUCLEOTIDE SEQUENCE [LARGE SCALE GENOMIC DNA]</scope>
</reference>
<accession>A0A4C1XUN5</accession>
<evidence type="ECO:0000313" key="3">
    <source>
        <dbReference type="Proteomes" id="UP000299102"/>
    </source>
</evidence>
<protein>
    <submittedName>
        <fullName evidence="2">Uncharacterized protein</fullName>
    </submittedName>
</protein>
<gene>
    <name evidence="2" type="ORF">EVAR_41079_1</name>
</gene>
<dbReference type="AlphaFoldDB" id="A0A4C1XUN5"/>
<proteinExistence type="predicted"/>
<name>A0A4C1XUN5_EUMVA</name>
<evidence type="ECO:0000256" key="1">
    <source>
        <dbReference type="SAM" id="MobiDB-lite"/>
    </source>
</evidence>
<feature type="compositionally biased region" description="Basic residues" evidence="1">
    <location>
        <begin position="1"/>
        <end position="10"/>
    </location>
</feature>
<dbReference type="Proteomes" id="UP000299102">
    <property type="component" value="Unassembled WGS sequence"/>
</dbReference>
<organism evidence="2 3">
    <name type="scientific">Eumeta variegata</name>
    <name type="common">Bagworm moth</name>
    <name type="synonym">Eumeta japonica</name>
    <dbReference type="NCBI Taxonomy" id="151549"/>
    <lineage>
        <taxon>Eukaryota</taxon>
        <taxon>Metazoa</taxon>
        <taxon>Ecdysozoa</taxon>
        <taxon>Arthropoda</taxon>
        <taxon>Hexapoda</taxon>
        <taxon>Insecta</taxon>
        <taxon>Pterygota</taxon>
        <taxon>Neoptera</taxon>
        <taxon>Endopterygota</taxon>
        <taxon>Lepidoptera</taxon>
        <taxon>Glossata</taxon>
        <taxon>Ditrysia</taxon>
        <taxon>Tineoidea</taxon>
        <taxon>Psychidae</taxon>
        <taxon>Oiketicinae</taxon>
        <taxon>Eumeta</taxon>
    </lineage>
</organism>
<evidence type="ECO:0000313" key="2">
    <source>
        <dbReference type="EMBL" id="GBP66284.1"/>
    </source>
</evidence>